<gene>
    <name evidence="2" type="ORF">VI08_07085</name>
</gene>
<reference evidence="2 3" key="1">
    <citation type="submission" date="2015-03" db="EMBL/GenBank/DDBJ databases">
        <title>Draft genome sequence of Luteibacter yeojuensis strain SU11.</title>
        <authorList>
            <person name="Sulaiman J."/>
            <person name="Priya K."/>
            <person name="Chan K.-G."/>
        </authorList>
    </citation>
    <scope>NUCLEOTIDE SEQUENCE [LARGE SCALE GENOMIC DNA]</scope>
    <source>
        <strain evidence="2 3">SU11</strain>
    </source>
</reference>
<proteinExistence type="predicted"/>
<dbReference type="PATRIC" id="fig|345309.4.peg.621"/>
<feature type="transmembrane region" description="Helical" evidence="1">
    <location>
        <begin position="20"/>
        <end position="41"/>
    </location>
</feature>
<evidence type="ECO:0000313" key="3">
    <source>
        <dbReference type="Proteomes" id="UP000033651"/>
    </source>
</evidence>
<feature type="transmembrane region" description="Helical" evidence="1">
    <location>
        <begin position="81"/>
        <end position="99"/>
    </location>
</feature>
<evidence type="ECO:0000256" key="1">
    <source>
        <dbReference type="SAM" id="Phobius"/>
    </source>
</evidence>
<name>A0A0F3KXS0_9GAMM</name>
<evidence type="ECO:0008006" key="4">
    <source>
        <dbReference type="Google" id="ProtNLM"/>
    </source>
</evidence>
<keyword evidence="1" id="KW-0812">Transmembrane</keyword>
<sequence>MPRSASTGAPPTRLAAALDVAARTLVAAVGGYAAAALNAAGLARWLPMPRVEAVMTGMLASFAVFALVAICAFAAARAGRVAFWTSAYCVPLALALYLAKHGGVA</sequence>
<keyword evidence="1" id="KW-0472">Membrane</keyword>
<dbReference type="Proteomes" id="UP000033651">
    <property type="component" value="Unassembled WGS sequence"/>
</dbReference>
<dbReference type="RefSeq" id="WP_045828849.1">
    <property type="nucleotide sequence ID" value="NZ_JZRB01000014.1"/>
</dbReference>
<dbReference type="AlphaFoldDB" id="A0A0F3KXS0"/>
<evidence type="ECO:0000313" key="2">
    <source>
        <dbReference type="EMBL" id="KJV35752.1"/>
    </source>
</evidence>
<comment type="caution">
    <text evidence="2">The sequence shown here is derived from an EMBL/GenBank/DDBJ whole genome shotgun (WGS) entry which is preliminary data.</text>
</comment>
<accession>A0A0F3KXS0</accession>
<keyword evidence="1" id="KW-1133">Transmembrane helix</keyword>
<keyword evidence="3" id="KW-1185">Reference proteome</keyword>
<dbReference type="EMBL" id="JZRB01000014">
    <property type="protein sequence ID" value="KJV35752.1"/>
    <property type="molecule type" value="Genomic_DNA"/>
</dbReference>
<organism evidence="2 3">
    <name type="scientific">Luteibacter yeojuensis</name>
    <dbReference type="NCBI Taxonomy" id="345309"/>
    <lineage>
        <taxon>Bacteria</taxon>
        <taxon>Pseudomonadati</taxon>
        <taxon>Pseudomonadota</taxon>
        <taxon>Gammaproteobacteria</taxon>
        <taxon>Lysobacterales</taxon>
        <taxon>Rhodanobacteraceae</taxon>
        <taxon>Luteibacter</taxon>
    </lineage>
</organism>
<feature type="transmembrane region" description="Helical" evidence="1">
    <location>
        <begin position="53"/>
        <end position="75"/>
    </location>
</feature>
<protein>
    <recommendedName>
        <fullName evidence="4">Iron transporter</fullName>
    </recommendedName>
</protein>